<keyword evidence="18" id="KW-1185">Reference proteome</keyword>
<dbReference type="RefSeq" id="WP_162392218.1">
    <property type="nucleotide sequence ID" value="NZ_JAABOZ010000001.1"/>
</dbReference>
<feature type="transmembrane region" description="Helical" evidence="15">
    <location>
        <begin position="511"/>
        <end position="531"/>
    </location>
</feature>
<feature type="domain" description="Phosphatidylglycerol lysyltransferase C-terminal" evidence="16">
    <location>
        <begin position="582"/>
        <end position="874"/>
    </location>
</feature>
<evidence type="ECO:0000256" key="11">
    <source>
        <dbReference type="ARBA" id="ARBA00023251"/>
    </source>
</evidence>
<evidence type="ECO:0000256" key="7">
    <source>
        <dbReference type="ARBA" id="ARBA00022692"/>
    </source>
</evidence>
<feature type="transmembrane region" description="Helical" evidence="15">
    <location>
        <begin position="60"/>
        <end position="82"/>
    </location>
</feature>
<comment type="similarity">
    <text evidence="2">Belongs to the LPG synthase family.</text>
</comment>
<name>A0A7K3WCM3_9ACTN</name>
<evidence type="ECO:0000256" key="2">
    <source>
        <dbReference type="ARBA" id="ARBA00008627"/>
    </source>
</evidence>
<dbReference type="Pfam" id="PF03706">
    <property type="entry name" value="LPG_synthase_TM"/>
    <property type="match status" value="1"/>
</dbReference>
<dbReference type="SUPFAM" id="SSF55729">
    <property type="entry name" value="Acyl-CoA N-acyltransferases (Nat)"/>
    <property type="match status" value="1"/>
</dbReference>
<feature type="compositionally biased region" description="Basic and acidic residues" evidence="14">
    <location>
        <begin position="1110"/>
        <end position="1120"/>
    </location>
</feature>
<comment type="subcellular location">
    <subcellularLocation>
        <location evidence="1">Cell membrane</location>
        <topology evidence="1">Multi-pass membrane protein</topology>
    </subcellularLocation>
</comment>
<evidence type="ECO:0000256" key="10">
    <source>
        <dbReference type="ARBA" id="ARBA00023136"/>
    </source>
</evidence>
<feature type="transmembrane region" description="Helical" evidence="15">
    <location>
        <begin position="136"/>
        <end position="161"/>
    </location>
</feature>
<feature type="transmembrane region" description="Helical" evidence="15">
    <location>
        <begin position="543"/>
        <end position="568"/>
    </location>
</feature>
<dbReference type="GO" id="GO:0046677">
    <property type="term" value="P:response to antibiotic"/>
    <property type="evidence" value="ECO:0007669"/>
    <property type="project" value="UniProtKB-KW"/>
</dbReference>
<proteinExistence type="inferred from homology"/>
<dbReference type="GO" id="GO:0055091">
    <property type="term" value="P:phospholipid homeostasis"/>
    <property type="evidence" value="ECO:0007669"/>
    <property type="project" value="TreeGrafter"/>
</dbReference>
<evidence type="ECO:0000256" key="13">
    <source>
        <dbReference type="ARBA" id="ARBA00047540"/>
    </source>
</evidence>
<comment type="caution">
    <text evidence="17">The sequence shown here is derived from an EMBL/GenBank/DDBJ whole genome shotgun (WGS) entry which is preliminary data.</text>
</comment>
<dbReference type="InterPro" id="IPR024320">
    <property type="entry name" value="LPG_synthase_C"/>
</dbReference>
<feature type="transmembrane region" description="Helical" evidence="15">
    <location>
        <begin position="407"/>
        <end position="426"/>
    </location>
</feature>
<keyword evidence="5" id="KW-1003">Cell membrane</keyword>
<feature type="transmembrane region" description="Helical" evidence="15">
    <location>
        <begin position="244"/>
        <end position="267"/>
    </location>
</feature>
<feature type="transmembrane region" description="Helical" evidence="15">
    <location>
        <begin position="485"/>
        <end position="505"/>
    </location>
</feature>
<feature type="transmembrane region" description="Helical" evidence="15">
    <location>
        <begin position="366"/>
        <end position="387"/>
    </location>
</feature>
<evidence type="ECO:0000256" key="5">
    <source>
        <dbReference type="ARBA" id="ARBA00022475"/>
    </source>
</evidence>
<evidence type="ECO:0000256" key="4">
    <source>
        <dbReference type="ARBA" id="ARBA00021546"/>
    </source>
</evidence>
<evidence type="ECO:0000256" key="12">
    <source>
        <dbReference type="ARBA" id="ARBA00031899"/>
    </source>
</evidence>
<dbReference type="GO" id="GO:0006629">
    <property type="term" value="P:lipid metabolic process"/>
    <property type="evidence" value="ECO:0007669"/>
    <property type="project" value="UniProtKB-KW"/>
</dbReference>
<gene>
    <name evidence="17" type="ORF">G1H19_09405</name>
</gene>
<keyword evidence="8 15" id="KW-1133">Transmembrane helix</keyword>
<dbReference type="InterPro" id="IPR035952">
    <property type="entry name" value="Rhomboid-like_sf"/>
</dbReference>
<dbReference type="GO" id="GO:0005886">
    <property type="term" value="C:plasma membrane"/>
    <property type="evidence" value="ECO:0007669"/>
    <property type="project" value="UniProtKB-SubCell"/>
</dbReference>
<organism evidence="17 18">
    <name type="scientific">Goekera deserti</name>
    <dbReference type="NCBI Taxonomy" id="2497753"/>
    <lineage>
        <taxon>Bacteria</taxon>
        <taxon>Bacillati</taxon>
        <taxon>Actinomycetota</taxon>
        <taxon>Actinomycetes</taxon>
        <taxon>Geodermatophilales</taxon>
        <taxon>Geodermatophilaceae</taxon>
        <taxon>Goekera</taxon>
    </lineage>
</organism>
<feature type="transmembrane region" description="Helical" evidence="15">
    <location>
        <begin position="273"/>
        <end position="291"/>
    </location>
</feature>
<evidence type="ECO:0000313" key="17">
    <source>
        <dbReference type="EMBL" id="NEL54215.1"/>
    </source>
</evidence>
<dbReference type="GO" id="GO:0050071">
    <property type="term" value="F:phosphatidylglycerol lysyltransferase activity"/>
    <property type="evidence" value="ECO:0007669"/>
    <property type="project" value="UniProtKB-EC"/>
</dbReference>
<evidence type="ECO:0000256" key="3">
    <source>
        <dbReference type="ARBA" id="ARBA00012014"/>
    </source>
</evidence>
<protein>
    <recommendedName>
        <fullName evidence="4">Phosphatidylglycerol lysyltransferase</fullName>
        <ecNumber evidence="3">2.3.2.3</ecNumber>
    </recommendedName>
    <alternativeName>
        <fullName evidence="12">Lysylphosphatidylglycerol synthase</fullName>
    </alternativeName>
</protein>
<feature type="region of interest" description="Disordered" evidence="14">
    <location>
        <begin position="1097"/>
        <end position="1120"/>
    </location>
</feature>
<evidence type="ECO:0000259" key="16">
    <source>
        <dbReference type="Pfam" id="PF09924"/>
    </source>
</evidence>
<evidence type="ECO:0000256" key="6">
    <source>
        <dbReference type="ARBA" id="ARBA00022679"/>
    </source>
</evidence>
<evidence type="ECO:0000256" key="15">
    <source>
        <dbReference type="SAM" id="Phobius"/>
    </source>
</evidence>
<evidence type="ECO:0000256" key="8">
    <source>
        <dbReference type="ARBA" id="ARBA00022989"/>
    </source>
</evidence>
<comment type="catalytic activity">
    <reaction evidence="13">
        <text>L-lysyl-tRNA(Lys) + a 1,2-diacyl-sn-glycero-3-phospho-(1'-sn-glycerol) = a 1,2-diacyl-sn-glycero-3-phospho-1'-(3'-O-L-lysyl)-sn-glycerol + tRNA(Lys)</text>
        <dbReference type="Rhea" id="RHEA:10668"/>
        <dbReference type="Rhea" id="RHEA-COMP:9696"/>
        <dbReference type="Rhea" id="RHEA-COMP:9697"/>
        <dbReference type="ChEBI" id="CHEBI:64716"/>
        <dbReference type="ChEBI" id="CHEBI:75792"/>
        <dbReference type="ChEBI" id="CHEBI:78442"/>
        <dbReference type="ChEBI" id="CHEBI:78529"/>
        <dbReference type="EC" id="2.3.2.3"/>
    </reaction>
</comment>
<accession>A0A7K3WCM3</accession>
<dbReference type="PANTHER" id="PTHR34697:SF2">
    <property type="entry name" value="PHOSPHATIDYLGLYCEROL LYSYLTRANSFERASE"/>
    <property type="match status" value="1"/>
</dbReference>
<keyword evidence="10 15" id="KW-0472">Membrane</keyword>
<dbReference type="EMBL" id="JAAGWK010000011">
    <property type="protein sequence ID" value="NEL54215.1"/>
    <property type="molecule type" value="Genomic_DNA"/>
</dbReference>
<dbReference type="EC" id="2.3.2.3" evidence="3"/>
<dbReference type="PANTHER" id="PTHR34697">
    <property type="entry name" value="PHOSPHATIDYLGLYCEROL LYSYLTRANSFERASE"/>
    <property type="match status" value="1"/>
</dbReference>
<feature type="transmembrane region" description="Helical" evidence="15">
    <location>
        <begin position="173"/>
        <end position="194"/>
    </location>
</feature>
<keyword evidence="7 15" id="KW-0812">Transmembrane</keyword>
<dbReference type="Gene3D" id="1.20.1540.10">
    <property type="entry name" value="Rhomboid-like"/>
    <property type="match status" value="1"/>
</dbReference>
<keyword evidence="9" id="KW-0443">Lipid metabolism</keyword>
<dbReference type="Proteomes" id="UP000470470">
    <property type="component" value="Unassembled WGS sequence"/>
</dbReference>
<keyword evidence="6" id="KW-0808">Transferase</keyword>
<dbReference type="InterPro" id="IPR022791">
    <property type="entry name" value="L-PG_synthase/AglD"/>
</dbReference>
<dbReference type="Pfam" id="PF09924">
    <property type="entry name" value="LPG_synthase_C"/>
    <property type="match status" value="1"/>
</dbReference>
<dbReference type="SUPFAM" id="SSF144091">
    <property type="entry name" value="Rhomboid-like"/>
    <property type="match status" value="1"/>
</dbReference>
<feature type="transmembrane region" description="Helical" evidence="15">
    <location>
        <begin position="23"/>
        <end position="40"/>
    </location>
</feature>
<evidence type="ECO:0000256" key="14">
    <source>
        <dbReference type="SAM" id="MobiDB-lite"/>
    </source>
</evidence>
<dbReference type="InterPro" id="IPR016181">
    <property type="entry name" value="Acyl_CoA_acyltransferase"/>
</dbReference>
<feature type="transmembrane region" description="Helical" evidence="15">
    <location>
        <begin position="102"/>
        <end position="124"/>
    </location>
</feature>
<evidence type="ECO:0000313" key="18">
    <source>
        <dbReference type="Proteomes" id="UP000470470"/>
    </source>
</evidence>
<keyword evidence="11" id="KW-0046">Antibiotic resistance</keyword>
<sequence length="1120" mass="115898">MSTAEATRSDVAAGEAGTGGHPWRGVVALLLAAAVASAVWGEHADLTRALRLLTSAHPGWLLALAGALVLWSAAWTAVHATASAAVGLPARGELRDLTRTSLAAVALNSAVKSGGMAGLAAFLRRGRRRGLPDADVSAGYLLAATAADAGFVAVLAGGLVVLGADGDLSGADVLAGTLFLLLLGARLGALLLAARHPAALRRVAVLLRRLRSRLTRRPAPDDAWAPADSLAAALRPALSRPARVLLPAAAAAVVDLAGVLMLLAALAAVGGGAQPRLALVAYVSSALFASVGPLPGGLGVVEVGTVAVLVAGGVQLPTATAAVALFRLAEFWLPLAVGGLAWSRIRGGAGRPAPSPRAGVWLRRGSALACLVVGVGGLASALGTHTARPLERGLHPFRQAFLAVEGGHYLLLGSGLVLVLIARALLRGRRAAWTTAVAALGTATAGATALHRPVAVLVAGAATLAVGTSRQAFTARGDSSLARRGLAVLVAGELLVAGYAAVGLYRLDDQFRGGTTAVGSVTGALRLLLMLPVDAEPRTVHAAWLIASVRLATLGVVLVGAGLLVAAVTGGHQSAADRAVVRRLLAEHATSALAHFQLLPDKHWMVTEDGRAFVGYGLSHGTAVALGGPIGAPDAVGPAAEQFLALCRRNGWRPAFHQVGEADLPLLTGLGLVAAKIGEEAVVDVTTFSTEGREHKSLRSALRRCERAGYRVQELPHPLTDDDAARLRVVSDAWSADGRHRERTFTLGQFDVAQLRETPVLAVLDGDGEVQAFTNLLPAYRSEERTFDLMRRRPGSVNGVMELLFVAMIDRARAEGARGLDLGLAPFTGLEDQPGAPATVMRLLYEHGGALFAYAGLRAFKQKWGPRWEARYVVARSAGELPAVAVAVARLGELPRGRWSRLRTVPLRWPVTTAFAAVQLWLMGSGAYDPRVHRELLAAAGSNWELLLHGQLWRLLTSPVVQASPGFVWVNAALGLLAFPLAEARLGGRRTAALFLLGDLVGSVPVLLATRLLAGTGLDAAGQHLRELDGGSSAGTWALLAAVAWTLSGRWRTAALSTVGTVLLAALVLDHALADVQHLVSAAGTVLVLAGLQRRPRRPDGELPGADPVPARDRTPAAAG</sequence>
<reference evidence="17 18" key="1">
    <citation type="submission" date="2020-02" db="EMBL/GenBank/DDBJ databases">
        <title>The whole genome sequence of CPCC 205119.</title>
        <authorList>
            <person name="Jiang Z."/>
        </authorList>
    </citation>
    <scope>NUCLEOTIDE SEQUENCE [LARGE SCALE GENOMIC DNA]</scope>
    <source>
        <strain evidence="17 18">CPCC 205119</strain>
    </source>
</reference>
<dbReference type="AlphaFoldDB" id="A0A7K3WCM3"/>
<evidence type="ECO:0000256" key="1">
    <source>
        <dbReference type="ARBA" id="ARBA00004651"/>
    </source>
</evidence>
<dbReference type="InterPro" id="IPR051211">
    <property type="entry name" value="PG_lysyltransferase"/>
</dbReference>
<evidence type="ECO:0000256" key="9">
    <source>
        <dbReference type="ARBA" id="ARBA00023098"/>
    </source>
</evidence>